<evidence type="ECO:0000313" key="2">
    <source>
        <dbReference type="Proteomes" id="UP000034543"/>
    </source>
</evidence>
<sequence>MIELLIDANTWPRFKFTQTQVDILVPHYSITRPLDTLTHINGISIGELEQKMRPGVDSRSGFIGHNEKLIELLKADDELTRTLGFTCSQVVFPYFLATKAFFNHQWGFWLNDLPYVLGARIYGGKQYSPLNDGTYTRTELIINNITDPQPLDVSLLTIQMAAQIGFFGGKKVCHRIDPQATVDFFHLTPLR</sequence>
<proteinExistence type="predicted"/>
<evidence type="ECO:0000313" key="1">
    <source>
        <dbReference type="EMBL" id="KKS83532.1"/>
    </source>
</evidence>
<organism evidence="1 2">
    <name type="scientific">Candidatus Gottesmanbacteria bacterium GW2011_GWA1_43_11</name>
    <dbReference type="NCBI Taxonomy" id="1618436"/>
    <lineage>
        <taxon>Bacteria</taxon>
        <taxon>Candidatus Gottesmaniibacteriota</taxon>
    </lineage>
</organism>
<dbReference type="AlphaFoldDB" id="A0A0G1CD83"/>
<dbReference type="STRING" id="1618436.UV59_C0037G0021"/>
<gene>
    <name evidence="1" type="ORF">UV59_C0037G0021</name>
</gene>
<dbReference type="Proteomes" id="UP000034543">
    <property type="component" value="Unassembled WGS sequence"/>
</dbReference>
<dbReference type="EMBL" id="LCFB01000037">
    <property type="protein sequence ID" value="KKS83532.1"/>
    <property type="molecule type" value="Genomic_DNA"/>
</dbReference>
<comment type="caution">
    <text evidence="1">The sequence shown here is derived from an EMBL/GenBank/DDBJ whole genome shotgun (WGS) entry which is preliminary data.</text>
</comment>
<accession>A0A0G1CD83</accession>
<protein>
    <submittedName>
        <fullName evidence="1">Uncharacterized protein</fullName>
    </submittedName>
</protein>
<name>A0A0G1CD83_9BACT</name>
<reference evidence="1 2" key="1">
    <citation type="journal article" date="2015" name="Nature">
        <title>rRNA introns, odd ribosomes, and small enigmatic genomes across a large radiation of phyla.</title>
        <authorList>
            <person name="Brown C.T."/>
            <person name="Hug L.A."/>
            <person name="Thomas B.C."/>
            <person name="Sharon I."/>
            <person name="Castelle C.J."/>
            <person name="Singh A."/>
            <person name="Wilkins M.J."/>
            <person name="Williams K.H."/>
            <person name="Banfield J.F."/>
        </authorList>
    </citation>
    <scope>NUCLEOTIDE SEQUENCE [LARGE SCALE GENOMIC DNA]</scope>
</reference>